<feature type="coiled-coil region" evidence="1">
    <location>
        <begin position="87"/>
        <end position="114"/>
    </location>
</feature>
<proteinExistence type="predicted"/>
<organism evidence="4 5">
    <name type="scientific">Agrilus planipennis</name>
    <name type="common">Emerald ash borer</name>
    <name type="synonym">Agrilus marcopoli</name>
    <dbReference type="NCBI Taxonomy" id="224129"/>
    <lineage>
        <taxon>Eukaryota</taxon>
        <taxon>Metazoa</taxon>
        <taxon>Ecdysozoa</taxon>
        <taxon>Arthropoda</taxon>
        <taxon>Hexapoda</taxon>
        <taxon>Insecta</taxon>
        <taxon>Pterygota</taxon>
        <taxon>Neoptera</taxon>
        <taxon>Endopterygota</taxon>
        <taxon>Coleoptera</taxon>
        <taxon>Polyphaga</taxon>
        <taxon>Elateriformia</taxon>
        <taxon>Buprestoidea</taxon>
        <taxon>Buprestidae</taxon>
        <taxon>Agrilinae</taxon>
        <taxon>Agrilus</taxon>
    </lineage>
</organism>
<evidence type="ECO:0000256" key="1">
    <source>
        <dbReference type="SAM" id="Coils"/>
    </source>
</evidence>
<keyword evidence="4" id="KW-1185">Reference proteome</keyword>
<dbReference type="RefSeq" id="XP_018326699.1">
    <property type="nucleotide sequence ID" value="XM_018471197.1"/>
</dbReference>
<protein>
    <submittedName>
        <fullName evidence="5 6">Uncharacterized protein LOC108737995</fullName>
    </submittedName>
</protein>
<reference evidence="5 6" key="1">
    <citation type="submission" date="2025-04" db="UniProtKB">
        <authorList>
            <consortium name="RefSeq"/>
        </authorList>
    </citation>
    <scope>IDENTIFICATION</scope>
    <source>
        <tissue evidence="5 6">Entire body</tissue>
    </source>
</reference>
<dbReference type="PANTHER" id="PTHR34153:SF2">
    <property type="entry name" value="SI:CH211-262H13.3-RELATED"/>
    <property type="match status" value="1"/>
</dbReference>
<dbReference type="Pfam" id="PF16064">
    <property type="entry name" value="DUF4806"/>
    <property type="match status" value="1"/>
</dbReference>
<dbReference type="STRING" id="224129.A0A1W4WS12"/>
<dbReference type="GeneID" id="108737995"/>
<feature type="region of interest" description="Disordered" evidence="2">
    <location>
        <begin position="25"/>
        <end position="49"/>
    </location>
</feature>
<evidence type="ECO:0000313" key="4">
    <source>
        <dbReference type="Proteomes" id="UP000192223"/>
    </source>
</evidence>
<evidence type="ECO:0000259" key="3">
    <source>
        <dbReference type="Pfam" id="PF16064"/>
    </source>
</evidence>
<sequence>MDEYSLAVFEDGTTEMIPKSWVQDYLTKNDPSSSSNENSSDLEEPPSKIKISSKSSNYLKRVPSLIDDEESKEDYIRKSIDSITKTVLENKAKIEKLQNTVENLIATINCSKEIEKSSLVLFSTTENKLSLARLQKSVDRLICIASGEPEPEINLSEPAETLDEFLQIEDYIKMKQNYNDLVCYLSKIGGKTVESTTRKIWKRLCSTQLASKICWTGANGKYCLKNLTINNLVRDAVLITHRDGKESEIQRATMLWFSHAQDRLRAKKNSTPLIGFKNAI</sequence>
<dbReference type="OrthoDB" id="6784356at2759"/>
<gene>
    <name evidence="5 6" type="primary">LOC108737995</name>
</gene>
<feature type="compositionally biased region" description="Low complexity" evidence="2">
    <location>
        <begin position="29"/>
        <end position="39"/>
    </location>
</feature>
<dbReference type="InterPro" id="IPR032071">
    <property type="entry name" value="DUF4806"/>
</dbReference>
<dbReference type="Proteomes" id="UP000192223">
    <property type="component" value="Unplaced"/>
</dbReference>
<evidence type="ECO:0000256" key="2">
    <source>
        <dbReference type="SAM" id="MobiDB-lite"/>
    </source>
</evidence>
<name>A0A1W4WS12_AGRPL</name>
<keyword evidence="1" id="KW-0175">Coiled coil</keyword>
<evidence type="ECO:0000313" key="5">
    <source>
        <dbReference type="RefSeq" id="XP_018326699.1"/>
    </source>
</evidence>
<dbReference type="KEGG" id="apln:108737995"/>
<evidence type="ECO:0000313" key="6">
    <source>
        <dbReference type="RefSeq" id="XP_018326700.1"/>
    </source>
</evidence>
<feature type="domain" description="DUF4806" evidence="3">
    <location>
        <begin position="156"/>
        <end position="229"/>
    </location>
</feature>
<accession>A0A1W4WS12</accession>
<dbReference type="AlphaFoldDB" id="A0A1W4WS12"/>
<dbReference type="PANTHER" id="PTHR34153">
    <property type="entry name" value="SI:CH211-262H13.3-RELATED-RELATED"/>
    <property type="match status" value="1"/>
</dbReference>
<dbReference type="RefSeq" id="XP_018326700.1">
    <property type="nucleotide sequence ID" value="XM_018471198.1"/>
</dbReference>